<keyword evidence="2" id="KW-1185">Reference proteome</keyword>
<dbReference type="EMBL" id="JARKNE010000011">
    <property type="protein sequence ID" value="KAK5785366.1"/>
    <property type="molecule type" value="Genomic_DNA"/>
</dbReference>
<name>A0ABR0N479_GOSAR</name>
<sequence>MFWYSRGVKSVELAFSPTIQLRELRTIIKRKVGGLTWGRILKLQCRFLTSIDPYRYELFDVTGEVRLDISSHYSSKNDVKELYVKFAEADGFDPSSTIVMQIWEPKLK</sequence>
<evidence type="ECO:0000313" key="1">
    <source>
        <dbReference type="EMBL" id="KAK5785366.1"/>
    </source>
</evidence>
<dbReference type="Proteomes" id="UP001358586">
    <property type="component" value="Chromosome 11"/>
</dbReference>
<evidence type="ECO:0000313" key="2">
    <source>
        <dbReference type="Proteomes" id="UP001358586"/>
    </source>
</evidence>
<gene>
    <name evidence="1" type="ORF">PVK06_039946</name>
</gene>
<comment type="caution">
    <text evidence="1">The sequence shown here is derived from an EMBL/GenBank/DDBJ whole genome shotgun (WGS) entry which is preliminary data.</text>
</comment>
<organism evidence="1 2">
    <name type="scientific">Gossypium arboreum</name>
    <name type="common">Tree cotton</name>
    <name type="synonym">Gossypium nanking</name>
    <dbReference type="NCBI Taxonomy" id="29729"/>
    <lineage>
        <taxon>Eukaryota</taxon>
        <taxon>Viridiplantae</taxon>
        <taxon>Streptophyta</taxon>
        <taxon>Embryophyta</taxon>
        <taxon>Tracheophyta</taxon>
        <taxon>Spermatophyta</taxon>
        <taxon>Magnoliopsida</taxon>
        <taxon>eudicotyledons</taxon>
        <taxon>Gunneridae</taxon>
        <taxon>Pentapetalae</taxon>
        <taxon>rosids</taxon>
        <taxon>malvids</taxon>
        <taxon>Malvales</taxon>
        <taxon>Malvaceae</taxon>
        <taxon>Malvoideae</taxon>
        <taxon>Gossypium</taxon>
    </lineage>
</organism>
<accession>A0ABR0N479</accession>
<proteinExistence type="predicted"/>
<reference evidence="1 2" key="1">
    <citation type="submission" date="2023-03" db="EMBL/GenBank/DDBJ databases">
        <title>WGS of Gossypium arboreum.</title>
        <authorList>
            <person name="Yu D."/>
        </authorList>
    </citation>
    <scope>NUCLEOTIDE SEQUENCE [LARGE SCALE GENOMIC DNA]</scope>
    <source>
        <tissue evidence="1">Leaf</tissue>
    </source>
</reference>
<protein>
    <submittedName>
        <fullName evidence="1">Uncharacterized protein</fullName>
    </submittedName>
</protein>